<evidence type="ECO:0000313" key="2">
    <source>
        <dbReference type="EMBL" id="PKI39999.1"/>
    </source>
</evidence>
<gene>
    <name evidence="2" type="ORF">CRG98_039662</name>
</gene>
<sequence length="244" mass="26894">MTNEGTASGPSMLAWVRRKRGTVEARPWPSLHSARSSGISLNAVGSVSLFTRREKRERGRKSELRLPDADHHNPNPSHLVVREMTDNLDCGCGGRCRDTTTPISFIEGKEKDDCRVVGARRRAIIVPTSSINEPNDVISQKGMFLIYQQKGLGATNVTTTTGSCVGLYVLLGPNQFKGAEIGGGWIFRKGKRGNYRMAPVHEPSLAPRDARYVARVSDTDTGGETHYRMTATSRDNFSYDHVFA</sequence>
<evidence type="ECO:0000256" key="1">
    <source>
        <dbReference type="SAM" id="MobiDB-lite"/>
    </source>
</evidence>
<keyword evidence="3" id="KW-1185">Reference proteome</keyword>
<name>A0A2I0I7L9_PUNGR</name>
<comment type="caution">
    <text evidence="2">The sequence shown here is derived from an EMBL/GenBank/DDBJ whole genome shotgun (WGS) entry which is preliminary data.</text>
</comment>
<dbReference type="AlphaFoldDB" id="A0A2I0I7L9"/>
<reference evidence="2 3" key="1">
    <citation type="submission" date="2017-11" db="EMBL/GenBank/DDBJ databases">
        <title>De-novo sequencing of pomegranate (Punica granatum L.) genome.</title>
        <authorList>
            <person name="Akparov Z."/>
            <person name="Amiraslanov A."/>
            <person name="Hajiyeva S."/>
            <person name="Abbasov M."/>
            <person name="Kaur K."/>
            <person name="Hamwieh A."/>
            <person name="Solovyev V."/>
            <person name="Salamov A."/>
            <person name="Braich B."/>
            <person name="Kosarev P."/>
            <person name="Mahmoud A."/>
            <person name="Hajiyev E."/>
            <person name="Babayeva S."/>
            <person name="Izzatullayeva V."/>
            <person name="Mammadov A."/>
            <person name="Mammadov A."/>
            <person name="Sharifova S."/>
            <person name="Ojaghi J."/>
            <person name="Eynullazada K."/>
            <person name="Bayramov B."/>
            <person name="Abdulazimova A."/>
            <person name="Shahmuradov I."/>
        </authorList>
    </citation>
    <scope>NUCLEOTIDE SEQUENCE [LARGE SCALE GENOMIC DNA]</scope>
    <source>
        <strain evidence="3">cv. AG2017</strain>
        <tissue evidence="2">Leaf</tissue>
    </source>
</reference>
<proteinExistence type="predicted"/>
<evidence type="ECO:0000313" key="3">
    <source>
        <dbReference type="Proteomes" id="UP000233551"/>
    </source>
</evidence>
<accession>A0A2I0I7L9</accession>
<dbReference type="EMBL" id="PGOL01003681">
    <property type="protein sequence ID" value="PKI39999.1"/>
    <property type="molecule type" value="Genomic_DNA"/>
</dbReference>
<feature type="region of interest" description="Disordered" evidence="1">
    <location>
        <begin position="52"/>
        <end position="78"/>
    </location>
</feature>
<feature type="compositionally biased region" description="Basic and acidic residues" evidence="1">
    <location>
        <begin position="52"/>
        <end position="73"/>
    </location>
</feature>
<protein>
    <submittedName>
        <fullName evidence="2">Uncharacterized protein</fullName>
    </submittedName>
</protein>
<organism evidence="2 3">
    <name type="scientific">Punica granatum</name>
    <name type="common">Pomegranate</name>
    <dbReference type="NCBI Taxonomy" id="22663"/>
    <lineage>
        <taxon>Eukaryota</taxon>
        <taxon>Viridiplantae</taxon>
        <taxon>Streptophyta</taxon>
        <taxon>Embryophyta</taxon>
        <taxon>Tracheophyta</taxon>
        <taxon>Spermatophyta</taxon>
        <taxon>Magnoliopsida</taxon>
        <taxon>eudicotyledons</taxon>
        <taxon>Gunneridae</taxon>
        <taxon>Pentapetalae</taxon>
        <taxon>rosids</taxon>
        <taxon>malvids</taxon>
        <taxon>Myrtales</taxon>
        <taxon>Lythraceae</taxon>
        <taxon>Punica</taxon>
    </lineage>
</organism>
<dbReference type="Proteomes" id="UP000233551">
    <property type="component" value="Unassembled WGS sequence"/>
</dbReference>